<gene>
    <name evidence="7" type="ORF">RSOL_184820</name>
</gene>
<dbReference type="GO" id="GO:0016491">
    <property type="term" value="F:oxidoreductase activity"/>
    <property type="evidence" value="ECO:0007669"/>
    <property type="project" value="UniProtKB-KW"/>
</dbReference>
<keyword evidence="5" id="KW-0560">Oxidoreductase</keyword>
<protein>
    <submittedName>
        <fullName evidence="7">FAD-binding domain protein</fullName>
    </submittedName>
</protein>
<dbReference type="InterPro" id="IPR036318">
    <property type="entry name" value="FAD-bd_PCMH-like_sf"/>
</dbReference>
<feature type="domain" description="FAD-binding PCMH-type" evidence="6">
    <location>
        <begin position="1"/>
        <end position="128"/>
    </location>
</feature>
<dbReference type="PANTHER" id="PTHR42973">
    <property type="entry name" value="BINDING OXIDOREDUCTASE, PUTATIVE (AFU_ORTHOLOGUE AFUA_1G17690)-RELATED"/>
    <property type="match status" value="1"/>
</dbReference>
<evidence type="ECO:0000256" key="4">
    <source>
        <dbReference type="ARBA" id="ARBA00022827"/>
    </source>
</evidence>
<dbReference type="Proteomes" id="UP000030108">
    <property type="component" value="Unassembled WGS sequence"/>
</dbReference>
<comment type="similarity">
    <text evidence="2">Belongs to the oxygen-dependent FAD-linked oxidoreductase family.</text>
</comment>
<sequence length="240" mass="25389">MKGMQFNEIFLPDGCSKEIDGGFVTLEAGVQWGEAYKFADSMGRVLAGGGATSVGAAGGFPLGGGYSLLSPSLGLGLNNIVEIELVTADGQLRKVNECSHPDLFWALRGGGGGTWGATTKITYRTHPRSELYIFLVDGLSPNMTDAVARETVLRWVKLAPTLGDLGVGGVSILSERSLTIAAMVQSSFANLTQLKHTLEPFTSWLAEQGVLHTDLESTANGTPIYINYASCISCDPALLE</sequence>
<evidence type="ECO:0000256" key="3">
    <source>
        <dbReference type="ARBA" id="ARBA00022630"/>
    </source>
</evidence>
<dbReference type="EMBL" id="JATN01000322">
    <property type="protein sequence ID" value="EUC56555.1"/>
    <property type="molecule type" value="Genomic_DNA"/>
</dbReference>
<comment type="caution">
    <text evidence="7">The sequence shown here is derived from an EMBL/GenBank/DDBJ whole genome shotgun (WGS) entry which is preliminary data.</text>
</comment>
<evidence type="ECO:0000256" key="5">
    <source>
        <dbReference type="ARBA" id="ARBA00023002"/>
    </source>
</evidence>
<name>X8J3L1_9AGAM</name>
<evidence type="ECO:0000259" key="6">
    <source>
        <dbReference type="PROSITE" id="PS51387"/>
    </source>
</evidence>
<proteinExistence type="inferred from homology"/>
<dbReference type="GO" id="GO:0071949">
    <property type="term" value="F:FAD binding"/>
    <property type="evidence" value="ECO:0007669"/>
    <property type="project" value="InterPro"/>
</dbReference>
<dbReference type="InterPro" id="IPR050416">
    <property type="entry name" value="FAD-linked_Oxidoreductase"/>
</dbReference>
<reference evidence="8" key="1">
    <citation type="journal article" date="2014" name="Genome Announc.">
        <title>Draft genome sequence of the plant-pathogenic soil fungus Rhizoctonia solani anastomosis group 3 strain Rhs1AP.</title>
        <authorList>
            <person name="Cubeta M.A."/>
            <person name="Thomas E."/>
            <person name="Dean R.A."/>
            <person name="Jabaji S."/>
            <person name="Neate S.M."/>
            <person name="Tavantzis S."/>
            <person name="Toda T."/>
            <person name="Vilgalys R."/>
            <person name="Bharathan N."/>
            <person name="Fedorova-Abrams N."/>
            <person name="Pakala S.B."/>
            <person name="Pakala S.M."/>
            <person name="Zafar N."/>
            <person name="Joardar V."/>
            <person name="Losada L."/>
            <person name="Nierman W.C."/>
        </authorList>
    </citation>
    <scope>NUCLEOTIDE SEQUENCE [LARGE SCALE GENOMIC DNA]</scope>
    <source>
        <strain evidence="8">AG-3</strain>
    </source>
</reference>
<dbReference type="PANTHER" id="PTHR42973:SF39">
    <property type="entry name" value="FAD-BINDING PCMH-TYPE DOMAIN-CONTAINING PROTEIN"/>
    <property type="match status" value="1"/>
</dbReference>
<dbReference type="PROSITE" id="PS51387">
    <property type="entry name" value="FAD_PCMH"/>
    <property type="match status" value="1"/>
</dbReference>
<dbReference type="Gene3D" id="3.30.465.10">
    <property type="match status" value="1"/>
</dbReference>
<dbReference type="InterPro" id="IPR016166">
    <property type="entry name" value="FAD-bd_PCMH"/>
</dbReference>
<dbReference type="InterPro" id="IPR016169">
    <property type="entry name" value="FAD-bd_PCMH_sub2"/>
</dbReference>
<keyword evidence="4" id="KW-0274">FAD</keyword>
<evidence type="ECO:0000256" key="1">
    <source>
        <dbReference type="ARBA" id="ARBA00001974"/>
    </source>
</evidence>
<evidence type="ECO:0000256" key="2">
    <source>
        <dbReference type="ARBA" id="ARBA00005466"/>
    </source>
</evidence>
<comment type="cofactor">
    <cofactor evidence="1">
        <name>FAD</name>
        <dbReference type="ChEBI" id="CHEBI:57692"/>
    </cofactor>
</comment>
<feature type="non-terminal residue" evidence="7">
    <location>
        <position position="240"/>
    </location>
</feature>
<dbReference type="Pfam" id="PF01565">
    <property type="entry name" value="FAD_binding_4"/>
    <property type="match status" value="1"/>
</dbReference>
<accession>X8J3L1</accession>
<dbReference type="InterPro" id="IPR006094">
    <property type="entry name" value="Oxid_FAD_bind_N"/>
</dbReference>
<dbReference type="AlphaFoldDB" id="X8J3L1"/>
<keyword evidence="3" id="KW-0285">Flavoprotein</keyword>
<organism evidence="7 8">
    <name type="scientific">Rhizoctonia solani AG-3 Rhs1AP</name>
    <dbReference type="NCBI Taxonomy" id="1086054"/>
    <lineage>
        <taxon>Eukaryota</taxon>
        <taxon>Fungi</taxon>
        <taxon>Dikarya</taxon>
        <taxon>Basidiomycota</taxon>
        <taxon>Agaricomycotina</taxon>
        <taxon>Agaricomycetes</taxon>
        <taxon>Cantharellales</taxon>
        <taxon>Ceratobasidiaceae</taxon>
        <taxon>Rhizoctonia</taxon>
    </lineage>
</organism>
<evidence type="ECO:0000313" key="8">
    <source>
        <dbReference type="Proteomes" id="UP000030108"/>
    </source>
</evidence>
<evidence type="ECO:0000313" key="7">
    <source>
        <dbReference type="EMBL" id="EUC56555.1"/>
    </source>
</evidence>
<dbReference type="SUPFAM" id="SSF56176">
    <property type="entry name" value="FAD-binding/transporter-associated domain-like"/>
    <property type="match status" value="1"/>
</dbReference>
<dbReference type="OrthoDB" id="9983560at2759"/>